<feature type="transmembrane region" description="Helical" evidence="1">
    <location>
        <begin position="100"/>
        <end position="122"/>
    </location>
</feature>
<reference evidence="3" key="1">
    <citation type="journal article" date="2019" name="Int. J. Syst. Evol. Microbiol.">
        <title>The Global Catalogue of Microorganisms (GCM) 10K type strain sequencing project: providing services to taxonomists for standard genome sequencing and annotation.</title>
        <authorList>
            <consortium name="The Broad Institute Genomics Platform"/>
            <consortium name="The Broad Institute Genome Sequencing Center for Infectious Disease"/>
            <person name="Wu L."/>
            <person name="Ma J."/>
        </authorList>
    </citation>
    <scope>NUCLEOTIDE SEQUENCE [LARGE SCALE GENOMIC DNA]</scope>
    <source>
        <strain evidence="3">KACC 13778</strain>
    </source>
</reference>
<evidence type="ECO:0000256" key="1">
    <source>
        <dbReference type="SAM" id="Phobius"/>
    </source>
</evidence>
<feature type="transmembrane region" description="Helical" evidence="1">
    <location>
        <begin position="40"/>
        <end position="60"/>
    </location>
</feature>
<evidence type="ECO:0000313" key="3">
    <source>
        <dbReference type="Proteomes" id="UP001595956"/>
    </source>
</evidence>
<keyword evidence="3" id="KW-1185">Reference proteome</keyword>
<feature type="transmembrane region" description="Helical" evidence="1">
    <location>
        <begin position="7"/>
        <end position="28"/>
    </location>
</feature>
<name>A0ABW0N801_9ACTN</name>
<keyword evidence="1" id="KW-0472">Membrane</keyword>
<feature type="transmembrane region" description="Helical" evidence="1">
    <location>
        <begin position="129"/>
        <end position="149"/>
    </location>
</feature>
<dbReference type="RefSeq" id="WP_345173869.1">
    <property type="nucleotide sequence ID" value="NZ_BAABFQ010000005.1"/>
</dbReference>
<feature type="transmembrane region" description="Helical" evidence="1">
    <location>
        <begin position="67"/>
        <end position="88"/>
    </location>
</feature>
<gene>
    <name evidence="2" type="ORF">ACFPKY_18340</name>
</gene>
<protein>
    <submittedName>
        <fullName evidence="2">Uncharacterized protein</fullName>
    </submittedName>
</protein>
<evidence type="ECO:0000313" key="2">
    <source>
        <dbReference type="EMBL" id="MFC5495077.1"/>
    </source>
</evidence>
<accession>A0ABW0N801</accession>
<comment type="caution">
    <text evidence="2">The sequence shown here is derived from an EMBL/GenBank/DDBJ whole genome shotgun (WGS) entry which is preliminary data.</text>
</comment>
<keyword evidence="1" id="KW-1133">Transmembrane helix</keyword>
<sequence length="239" mass="24361">MRDLRKLVSALVIVSFSFAALLGIGAIVSGGVFGETEVNVLITTVIVGCESVAALCYLGLAGHRLAVLGAVGGLTSVVATATALMMTWSETLGGAHTWQVFGVSATLAWSFAQACLLLALVGRHRVEPALALTLLAIAVVATMISVPIVTESVMTGNYWRAFGVIAILDVLGTIVLTAVGVFRRRPGPMPSGPLLDPSVEARLVAAAGARHTSPSQLVDDALDALLAGHGGGGRGRGPA</sequence>
<feature type="transmembrane region" description="Helical" evidence="1">
    <location>
        <begin position="161"/>
        <end position="182"/>
    </location>
</feature>
<keyword evidence="1" id="KW-0812">Transmembrane</keyword>
<dbReference type="Proteomes" id="UP001595956">
    <property type="component" value="Unassembled WGS sequence"/>
</dbReference>
<dbReference type="EMBL" id="JBHSMD010000006">
    <property type="protein sequence ID" value="MFC5495077.1"/>
    <property type="molecule type" value="Genomic_DNA"/>
</dbReference>
<proteinExistence type="predicted"/>
<organism evidence="2 3">
    <name type="scientific">Nocardioides caricicola</name>
    <dbReference type="NCBI Taxonomy" id="634770"/>
    <lineage>
        <taxon>Bacteria</taxon>
        <taxon>Bacillati</taxon>
        <taxon>Actinomycetota</taxon>
        <taxon>Actinomycetes</taxon>
        <taxon>Propionibacteriales</taxon>
        <taxon>Nocardioidaceae</taxon>
        <taxon>Nocardioides</taxon>
    </lineage>
</organism>